<dbReference type="Pfam" id="PF19408">
    <property type="entry name" value="PKD_6"/>
    <property type="match status" value="1"/>
</dbReference>
<dbReference type="Pfam" id="PF19081">
    <property type="entry name" value="Ig_7"/>
    <property type="match status" value="1"/>
</dbReference>
<comment type="caution">
    <text evidence="3">The sequence shown here is derived from an EMBL/GenBank/DDBJ whole genome shotgun (WGS) entry which is preliminary data.</text>
</comment>
<keyword evidence="4" id="KW-1185">Reference proteome</keyword>
<feature type="domain" description="PKD" evidence="2">
    <location>
        <begin position="3497"/>
        <end position="3536"/>
    </location>
</feature>
<accession>A0A937FB27</accession>
<dbReference type="InterPro" id="IPR022409">
    <property type="entry name" value="PKD/Chitinase_dom"/>
</dbReference>
<dbReference type="EMBL" id="JAESIY010000008">
    <property type="protein sequence ID" value="MBL3657600.1"/>
    <property type="molecule type" value="Genomic_DNA"/>
</dbReference>
<feature type="chain" id="PRO_5037749550" evidence="1">
    <location>
        <begin position="25"/>
        <end position="3653"/>
    </location>
</feature>
<dbReference type="InterPro" id="IPR000601">
    <property type="entry name" value="PKD_dom"/>
</dbReference>
<dbReference type="InterPro" id="IPR044023">
    <property type="entry name" value="Ig_7"/>
</dbReference>
<dbReference type="InterPro" id="IPR013783">
    <property type="entry name" value="Ig-like_fold"/>
</dbReference>
<reference evidence="3" key="1">
    <citation type="submission" date="2021-01" db="EMBL/GenBank/DDBJ databases">
        <title>Fulvivirga kasyanovii gen. nov., sp nov., a novel member of the phylum Bacteroidetes isolated from seawater in a mussel farm.</title>
        <authorList>
            <person name="Zhao L.-H."/>
            <person name="Wang Z.-J."/>
        </authorList>
    </citation>
    <scope>NUCLEOTIDE SEQUENCE</scope>
    <source>
        <strain evidence="3">2943</strain>
    </source>
</reference>
<sequence>MKRRLFFSSNIFLLFFLFIGCVSAFGQSANCSQSASFGVLTSTSLNCGGDEVIRTVVASSSSWSNADLIQVNVNWADGTTEVLDLTYIGAVGEWRVQMRHTYLDNGPTCSYEASAQLMINGASCTGADLNQDFLVIVYDELDNPNVGEQVMRHDPSSAGNEQGDEIHICEGETSPIRARDESEFNCTQPDLVDASTGTDARNREERWVQYVYGTSSSITGNVTIGGVEVTSLPYYGPVVFIGDNTPNPDNELTLDIQLPETALTGEIFEVELRSWNVCNPYDNNTSDGDYLNPVAGSFDPSVNPNFGSFPNGSEDPVTTNKIIRVVDKPLPLTPIDKVICEGETVPNFEVSVPQPSLYINWFDADPRAGGNYITNYWNNSNTLPPNLYPGGINTNVPGIYSVWVTYNAAAGLQCESDPVQVFIEIKEDLDQPGVITPDDPVCRDDQDVVFSVSDPAGVGVKYVWFVSGTGITIDGSNEGSSVVVDFNVPGNFTSTTREISVVRQYVMNPACESDVRTLTIPISGGPTAGVSGGGAVCAGLPADDIVFTFNSDFPADFDFIIEVYENGASTPSAYITESNYTSNTYVIPDPAPSVETEYRLVMLSDAAGCDESLNISNTITIGGTPPTVSEVRLIGGPVCDDGASTSTAYIEIEVIDHSVKSYEIRYRIDGGSIIRATLNSNASGIMRLVPDFINELGSATGSYVYEILSIKESASGCITDVNETETIVINPRPDAGTGGDDVIACQTDIFSAAIQVDAPGAGLTVDWYAGDTPSTSILLSGNHVFTPGAAGTYYAEVRNTTTGCVSADRVPVKLIMDRVPSTADAGATPAPFCEDFYDLSATAPTSGSGVWTYPGMLYSQSFAGVPDGTTSGTGIFGWTSQADQSQLVDANDYFEVRGGRFEARDIDSEGVWTSSSIDISGVSDMDFEISLAQSGTMESTGSGRDYVGVYYQIDGGAEVLIGGEQSGNFGSVNISETIPGGGSSLVIIVRLRNNSDDEIISFDDIVLKSKNSSVVIDDVYDPTTRISGLPVGTTTVTWTVSSDYGVCAASIATIDLERLPPPSVTDPTPEVCEGISGSGISEVDLTAYIDDIVGAAVSSERQVNFYENNALTISIGDPTAYEVSNGQVLYVNVENTTTGCTNKGTVTFSVVGLPAANDFTAELCEDVLDDGIVDGVDLTLYEGDIIAPAAAADRVVSWFTDPSMDPVYAVSNPSSVDGIQDGDTFYALVDNSAAGCSDIAELSIIVHPQPKVNPIQVSGSTPDKITLCVNDTEPVFFQVSGSLNPNSTYQWTLPASGEFVVESGTTLNNFFLPLTFPNTVPAPGLPISIVETTANGCEGEPNTIMVTVVSIPDKPVILGEDEVCEGQENVTYRISSPNVGSQYIWSVPGALGSIVSGQNSDEIIVNIGSQPGNYQVTVREISSNACESPAADPFDVAVYGQPNMTSGNSAILCSGTSVDSELIFTSDIPTAGFEWQVISKPGPVGGTAVGNTGTGNITDVLTNGSTSVVQVTYEVTPIGPAPGTCPGPSQFIFVSVEPEPVLNVAGPGVVCNGNNISLQITTPISPTNAADLSYDYRAESSDDANTGGTAYISATDRPYNTTLNGTLINNSDEDITVTFFFTPKFDGCASGDEVEKMVIVEPSPKIEMVNNSPRICNGETIDIDIISPTVPSVPGDLYFNYTTLSSDLGATGGSAFVGSPTVRNFPTTLNGTLTNSGDRYITVEFEAQAHLDGCGTSIVSTESVIVEPTPKATLNNRAPNICSGENINIDVTSPTTVSPGSVLTYDYTAVSSNGTVTHGSAMVGGTNSPFGTSLTGDIINNGNSSITVTFTITPYVNGCVKGSDVTTTVVVEPAPVALLANNNKIICSGGSVNINVSSTTNINDPSKLRYSYIVNAPVGIGGTALASGNGNFPGNISGTLTNSTDEALDVTYVVTPQIDGCTPGFDVTETVTVEPVPKAIPQQVSLTVCDNEYFEVDVLSPTQPTDINNLTYNYVVSSSNAAFISGSAYADRNGLIFGVDKIEGELHNSSDNVVTVTYTVTPMLNGCAAGPTRGVEVIVEPSPKLRLTNNRPAICNGGQINISVDLQSTGTDNTKYSYSYSASSTNPGVSGAGMTAGNGTFPTSDIAGDLINTSDEAAKVDYEFIPHYAGCADGAPQYLSVIVEPTPSLEFDNKSPQICSGEAVNIDVWSNTLPTDVNGLTFSYSFSADGPIEGSGASGASGRSQPFNINGNLTNPGNAPVTVTYLITPQLSGCNNGTPVPVEVVVEPVPKVEIDNRTPIVCNNEEVEIEVTIPTISSGGGLTFDVATSSSPNGAISGAGYNFPGTDLPSGTVIGGALTNNSNEVVTVTYTITPKLDGCSVGKAQTATVVVEPTPSVQAVNNGDDWVCSGGNVNITIDSPTKPNIPGNFTLSYTVRSTNDAAMSGSAWSGAGGRGFPYSIGGSLINKSNEVVTVTYDITATLAGCEVATDVISIDVQPDPVLNPVIIAEPIICNKDLISLTISTPTQTRNLSDLSFDYTVISSDPSATGGSAWNGGLGRTGLSINPTNDYVLDGRLSNSSSTYITVTYTFIPRVNGCTVGDPVEARVQVEPTPQLSYNMVHPLPGNHICSGEFIDFEVFNEISPANRANMTFDVKVSSSGGVGDISGSAFTDLEDLPYPSRIYGDLINNTNMPLDVYFDLYPKLHRCTAARERIIVRIEGRPIANSPTIVECSDVPVNPLKTVNLTDYNRRVNAGSGVTISWFRDIFMNSPVPDETAYTVLDGFVLYARVENDATGCYNVGTVTFQINPQPEVTAVVSYYDGIYGVSCVGAEDGEILATSSNVIGVPTFELYKASDLFNRLESNQDGRFTGVAAGQYYIAVYNEGDPSCNGMTLSPINLPAPPPMSGGVVAAPPTGICAGEVPGVFSEMSPPYGGTTGGSGYLYQWQYSEDGVTFTDIAGANDASYQHGVITDPGTYYFRREATTPNGCGPVYSNGGDPLEVVVNTIPDGVIVGPSDVVCQGDPIQIDFNFFNGDVSLGLSQAPYTFEYMDPHGNISQRLAGDNASVFVNSADADLHEGDWTLLTVTDRNGCTSAPNVVAAVDIEDLDADFEFSVSDNCSPALYTFTYDQVSGVTYTFNWQDGTPNEVIVATTDEPGKTVTHVFQNASTGSLVYYNVILNAEKNGVVCSPSVEKSVAVNPGVIPSVFAQNPIVCSGDLIRISNSSQGAVSHDWKLTDPVTGTELLTSTEVFPSNWKIDNITGPNPKTYTVEYSGVSANGCSSPAASFNIQVYKQVGAEFSVINQDDFIAGSADVSFQITSPIDQTEFSYSWDFGNGETRGDVDPNEIQTVTYYQPRDYKVFLRVENRASSSVCDSIYTGDVIFTTQPIIPDFDLSTTMTCAGSEINVTNRTTGEVNRFEWSIFDDNNREVYSKTDEVTPGDVDPSANFNFKISREGVYNVQLIASNTYNNKSEKLVKSGVLEIFAAPNANFDYRPDEVFIPDQPVITFNYTEGANRYTWDFGDGTISQEFEPQHRYQYEGEFDITLKAYADYGNGTICEDQVTRSVKATDGGFTKVPNAFTPNTSGPSGDGRIINEVDNDIFLPITKGVEEFEMLIFDRWGNLIFESRDQTIGWDGYDSNDQLMPAGVYVFKLTLRLSNGERTTRIGDVTLIR</sequence>
<dbReference type="PROSITE" id="PS51257">
    <property type="entry name" value="PROKAR_LIPOPROTEIN"/>
    <property type="match status" value="1"/>
</dbReference>
<dbReference type="InterPro" id="IPR045828">
    <property type="entry name" value="PKD_Bacteroidetes"/>
</dbReference>
<dbReference type="SMART" id="SM00089">
    <property type="entry name" value="PKD"/>
    <property type="match status" value="2"/>
</dbReference>
<organism evidence="3 4">
    <name type="scientific">Fulvivirga sediminis</name>
    <dbReference type="NCBI Taxonomy" id="2803949"/>
    <lineage>
        <taxon>Bacteria</taxon>
        <taxon>Pseudomonadati</taxon>
        <taxon>Bacteroidota</taxon>
        <taxon>Cytophagia</taxon>
        <taxon>Cytophagales</taxon>
        <taxon>Fulvivirgaceae</taxon>
        <taxon>Fulvivirga</taxon>
    </lineage>
</organism>
<dbReference type="Gene3D" id="2.60.40.10">
    <property type="entry name" value="Immunoglobulins"/>
    <property type="match status" value="2"/>
</dbReference>
<evidence type="ECO:0000256" key="1">
    <source>
        <dbReference type="SAM" id="SignalP"/>
    </source>
</evidence>
<evidence type="ECO:0000313" key="4">
    <source>
        <dbReference type="Proteomes" id="UP000659388"/>
    </source>
</evidence>
<proteinExistence type="predicted"/>
<dbReference type="Pfam" id="PF13585">
    <property type="entry name" value="CHU_C"/>
    <property type="match status" value="1"/>
</dbReference>
<evidence type="ECO:0000259" key="2">
    <source>
        <dbReference type="PROSITE" id="PS50093"/>
    </source>
</evidence>
<dbReference type="CDD" id="cd00146">
    <property type="entry name" value="PKD"/>
    <property type="match status" value="1"/>
</dbReference>
<evidence type="ECO:0000313" key="3">
    <source>
        <dbReference type="EMBL" id="MBL3657600.1"/>
    </source>
</evidence>
<feature type="domain" description="PKD" evidence="2">
    <location>
        <begin position="3277"/>
        <end position="3351"/>
    </location>
</feature>
<dbReference type="SUPFAM" id="SSF49299">
    <property type="entry name" value="PKD domain"/>
    <property type="match status" value="3"/>
</dbReference>
<dbReference type="Pfam" id="PF00801">
    <property type="entry name" value="PKD"/>
    <property type="match status" value="1"/>
</dbReference>
<feature type="signal peptide" evidence="1">
    <location>
        <begin position="1"/>
        <end position="24"/>
    </location>
</feature>
<keyword evidence="1" id="KW-0732">Signal</keyword>
<dbReference type="InterPro" id="IPR045829">
    <property type="entry name" value="PKD_6"/>
</dbReference>
<dbReference type="Proteomes" id="UP000659388">
    <property type="component" value="Unassembled WGS sequence"/>
</dbReference>
<protein>
    <submittedName>
        <fullName evidence="3">PKD domain-containing protein</fullName>
    </submittedName>
</protein>
<dbReference type="PROSITE" id="PS50093">
    <property type="entry name" value="PKD"/>
    <property type="match status" value="2"/>
</dbReference>
<name>A0A937FB27_9BACT</name>
<gene>
    <name evidence="3" type="ORF">JL102_15735</name>
</gene>
<dbReference type="Pfam" id="PF18911">
    <property type="entry name" value="PKD_4"/>
    <property type="match status" value="1"/>
</dbReference>
<dbReference type="Pfam" id="PF19406">
    <property type="entry name" value="PKD_5"/>
    <property type="match status" value="5"/>
</dbReference>
<dbReference type="InterPro" id="IPR035986">
    <property type="entry name" value="PKD_dom_sf"/>
</dbReference>